<keyword evidence="10" id="KW-1185">Reference proteome</keyword>
<comment type="pathway">
    <text evidence="2">Glycolipid biosynthesis; glycosylphosphatidylinositol-anchor biosynthesis.</text>
</comment>
<reference evidence="9 10" key="1">
    <citation type="journal article" date="2014" name="PLoS Genet.">
        <title>Analysis of the Phlebiopsis gigantea genome, transcriptome and secretome provides insight into its pioneer colonization strategies of wood.</title>
        <authorList>
            <person name="Hori C."/>
            <person name="Ishida T."/>
            <person name="Igarashi K."/>
            <person name="Samejima M."/>
            <person name="Suzuki H."/>
            <person name="Master E."/>
            <person name="Ferreira P."/>
            <person name="Ruiz-Duenas F.J."/>
            <person name="Held B."/>
            <person name="Canessa P."/>
            <person name="Larrondo L.F."/>
            <person name="Schmoll M."/>
            <person name="Druzhinina I.S."/>
            <person name="Kubicek C.P."/>
            <person name="Gaskell J.A."/>
            <person name="Kersten P."/>
            <person name="St John F."/>
            <person name="Glasner J."/>
            <person name="Sabat G."/>
            <person name="Splinter BonDurant S."/>
            <person name="Syed K."/>
            <person name="Yadav J."/>
            <person name="Mgbeahuruike A.C."/>
            <person name="Kovalchuk A."/>
            <person name="Asiegbu F.O."/>
            <person name="Lackner G."/>
            <person name="Hoffmeister D."/>
            <person name="Rencoret J."/>
            <person name="Gutierrez A."/>
            <person name="Sun H."/>
            <person name="Lindquist E."/>
            <person name="Barry K."/>
            <person name="Riley R."/>
            <person name="Grigoriev I.V."/>
            <person name="Henrissat B."/>
            <person name="Kues U."/>
            <person name="Berka R.M."/>
            <person name="Martinez A.T."/>
            <person name="Covert S.F."/>
            <person name="Blanchette R.A."/>
            <person name="Cullen D."/>
        </authorList>
    </citation>
    <scope>NUCLEOTIDE SEQUENCE [LARGE SCALE GENOMIC DNA]</scope>
    <source>
        <strain evidence="9 10">11061_1 CR5-6</strain>
    </source>
</reference>
<sequence>MATRAREVEWERVLWKRQPFPDNYVPRTFLLSLSTNANFRPYTYGSLVLASCTISLHLSVIFVFLAIFVRLKERTLDPRLLVWISIVSFVLFYTLWEIVEHLGAEKSRLVDRAKTVKSSILIFLALLALSPVLRTLTSATSSDSIWALSACLFALNIVLADYTPAPVGRHSRERLTSVLSVNAAISASVVLASRLVDDVSVFALMLVSIEAFALFPLLRRRLQIVPVVFPTLTALASGLAVSLTAALSPSVACLYVAVFSFVTLAAPSLLVWAQQYKNEIRGTWDAAVPKVNGAARPR</sequence>
<feature type="transmembrane region" description="Helical" evidence="8">
    <location>
        <begin position="145"/>
        <end position="163"/>
    </location>
</feature>
<evidence type="ECO:0008006" key="11">
    <source>
        <dbReference type="Google" id="ProtNLM"/>
    </source>
</evidence>
<evidence type="ECO:0000256" key="6">
    <source>
        <dbReference type="ARBA" id="ARBA00022989"/>
    </source>
</evidence>
<dbReference type="PANTHER" id="PTHR12982:SF0">
    <property type="entry name" value="PHOSPHATIDYLINOSITOL N-ACETYLGLUCOSAMINYLTRANSFERASE SUBUNIT C"/>
    <property type="match status" value="1"/>
</dbReference>
<name>A0A0C3S6P6_PHLG1</name>
<comment type="subcellular location">
    <subcellularLocation>
        <location evidence="1">Membrane</location>
        <topology evidence="1">Multi-pass membrane protein</topology>
    </subcellularLocation>
</comment>
<dbReference type="EMBL" id="KN840442">
    <property type="protein sequence ID" value="KIP11966.1"/>
    <property type="molecule type" value="Genomic_DNA"/>
</dbReference>
<dbReference type="GO" id="GO:0000506">
    <property type="term" value="C:glycosylphosphatidylinositol-N-acetylglucosaminyltransferase (GPI-GnT) complex"/>
    <property type="evidence" value="ECO:0007669"/>
    <property type="project" value="TreeGrafter"/>
</dbReference>
<feature type="transmembrane region" description="Helical" evidence="8">
    <location>
        <begin position="175"/>
        <end position="193"/>
    </location>
</feature>
<gene>
    <name evidence="9" type="ORF">PHLGIDRAFT_27592</name>
</gene>
<dbReference type="PANTHER" id="PTHR12982">
    <property type="entry name" value="PHOSPHATIDYLINOSITOL GLYCAN, CLASS C"/>
    <property type="match status" value="1"/>
</dbReference>
<feature type="transmembrane region" description="Helical" evidence="8">
    <location>
        <begin position="225"/>
        <end position="248"/>
    </location>
</feature>
<accession>A0A0C3S6P6</accession>
<evidence type="ECO:0000256" key="2">
    <source>
        <dbReference type="ARBA" id="ARBA00004687"/>
    </source>
</evidence>
<dbReference type="HOGENOM" id="CLU_024002_2_0_1"/>
<evidence type="ECO:0000313" key="10">
    <source>
        <dbReference type="Proteomes" id="UP000053257"/>
    </source>
</evidence>
<evidence type="ECO:0000256" key="1">
    <source>
        <dbReference type="ARBA" id="ARBA00004141"/>
    </source>
</evidence>
<evidence type="ECO:0000256" key="3">
    <source>
        <dbReference type="ARBA" id="ARBA00008321"/>
    </source>
</evidence>
<dbReference type="Pfam" id="PF06432">
    <property type="entry name" value="GPI2"/>
    <property type="match status" value="1"/>
</dbReference>
<keyword evidence="4" id="KW-0337">GPI-anchor biosynthesis</keyword>
<feature type="transmembrane region" description="Helical" evidence="8">
    <location>
        <begin position="254"/>
        <end position="273"/>
    </location>
</feature>
<organism evidence="9 10">
    <name type="scientific">Phlebiopsis gigantea (strain 11061_1 CR5-6)</name>
    <name type="common">White-rot fungus</name>
    <name type="synonym">Peniophora gigantea</name>
    <dbReference type="NCBI Taxonomy" id="745531"/>
    <lineage>
        <taxon>Eukaryota</taxon>
        <taxon>Fungi</taxon>
        <taxon>Dikarya</taxon>
        <taxon>Basidiomycota</taxon>
        <taxon>Agaricomycotina</taxon>
        <taxon>Agaricomycetes</taxon>
        <taxon>Polyporales</taxon>
        <taxon>Phanerochaetaceae</taxon>
        <taxon>Phlebiopsis</taxon>
    </lineage>
</organism>
<dbReference type="GO" id="GO:0006506">
    <property type="term" value="P:GPI anchor biosynthetic process"/>
    <property type="evidence" value="ECO:0007669"/>
    <property type="project" value="UniProtKB-UniPathway"/>
</dbReference>
<proteinExistence type="inferred from homology"/>
<evidence type="ECO:0000256" key="4">
    <source>
        <dbReference type="ARBA" id="ARBA00022502"/>
    </source>
</evidence>
<keyword evidence="7 8" id="KW-0472">Membrane</keyword>
<dbReference type="AlphaFoldDB" id="A0A0C3S6P6"/>
<dbReference type="STRING" id="745531.A0A0C3S6P6"/>
<evidence type="ECO:0000313" key="9">
    <source>
        <dbReference type="EMBL" id="KIP11966.1"/>
    </source>
</evidence>
<feature type="transmembrane region" description="Helical" evidence="8">
    <location>
        <begin position="120"/>
        <end position="139"/>
    </location>
</feature>
<keyword evidence="5 8" id="KW-0812">Transmembrane</keyword>
<feature type="transmembrane region" description="Helical" evidence="8">
    <location>
        <begin position="199"/>
        <end position="218"/>
    </location>
</feature>
<keyword evidence="6 8" id="KW-1133">Transmembrane helix</keyword>
<evidence type="ECO:0000256" key="5">
    <source>
        <dbReference type="ARBA" id="ARBA00022692"/>
    </source>
</evidence>
<dbReference type="PIRSF" id="PIRSF016104">
    <property type="entry name" value="GPI2"/>
    <property type="match status" value="1"/>
</dbReference>
<evidence type="ECO:0000256" key="7">
    <source>
        <dbReference type="ARBA" id="ARBA00023136"/>
    </source>
</evidence>
<protein>
    <recommendedName>
        <fullName evidence="11">Phosphatidylinositol N-acetylglucosaminyltransferase</fullName>
    </recommendedName>
</protein>
<dbReference type="InterPro" id="IPR009450">
    <property type="entry name" value="Plno_GlcNAc_GPI2"/>
</dbReference>
<dbReference type="OrthoDB" id="196709at2759"/>
<feature type="transmembrane region" description="Helical" evidence="8">
    <location>
        <begin position="80"/>
        <end position="99"/>
    </location>
</feature>
<dbReference type="Proteomes" id="UP000053257">
    <property type="component" value="Unassembled WGS sequence"/>
</dbReference>
<evidence type="ECO:0000256" key="8">
    <source>
        <dbReference type="SAM" id="Phobius"/>
    </source>
</evidence>
<dbReference type="UniPathway" id="UPA00196"/>
<feature type="transmembrane region" description="Helical" evidence="8">
    <location>
        <begin position="47"/>
        <end position="68"/>
    </location>
</feature>
<comment type="similarity">
    <text evidence="3">Belongs to the PIGC family.</text>
</comment>